<evidence type="ECO:0000313" key="2">
    <source>
        <dbReference type="Proteomes" id="UP001240678"/>
    </source>
</evidence>
<name>A0AAI9YND5_9PEZI</name>
<organism evidence="1 2">
    <name type="scientific">Colletotrichum costaricense</name>
    <dbReference type="NCBI Taxonomy" id="1209916"/>
    <lineage>
        <taxon>Eukaryota</taxon>
        <taxon>Fungi</taxon>
        <taxon>Dikarya</taxon>
        <taxon>Ascomycota</taxon>
        <taxon>Pezizomycotina</taxon>
        <taxon>Sordariomycetes</taxon>
        <taxon>Hypocreomycetidae</taxon>
        <taxon>Glomerellales</taxon>
        <taxon>Glomerellaceae</taxon>
        <taxon>Colletotrichum</taxon>
        <taxon>Colletotrichum acutatum species complex</taxon>
    </lineage>
</organism>
<comment type="caution">
    <text evidence="1">The sequence shown here is derived from an EMBL/GenBank/DDBJ whole genome shotgun (WGS) entry which is preliminary data.</text>
</comment>
<protein>
    <submittedName>
        <fullName evidence="1">Uncharacterized protein</fullName>
    </submittedName>
</protein>
<dbReference type="EMBL" id="MOOE01000015">
    <property type="protein sequence ID" value="KAK1516973.1"/>
    <property type="molecule type" value="Genomic_DNA"/>
</dbReference>
<sequence>MVAAYAGNSSGIGSWYLSKIGSTDAADTLPMMMDPAFLLDSGMAEGYDFWQHLSGLFYGNLPNV</sequence>
<reference evidence="1 2" key="1">
    <citation type="submission" date="2016-10" db="EMBL/GenBank/DDBJ databases">
        <title>The genome sequence of Colletotrichum fioriniae PJ7.</title>
        <authorList>
            <person name="Baroncelli R."/>
        </authorList>
    </citation>
    <scope>NUCLEOTIDE SEQUENCE [LARGE SCALE GENOMIC DNA]</scope>
    <source>
        <strain evidence="1 2">IMI 309622</strain>
    </source>
</reference>
<evidence type="ECO:0000313" key="1">
    <source>
        <dbReference type="EMBL" id="KAK1516973.1"/>
    </source>
</evidence>
<dbReference type="RefSeq" id="XP_060308718.1">
    <property type="nucleotide sequence ID" value="XM_060460670.1"/>
</dbReference>
<dbReference type="AlphaFoldDB" id="A0AAI9YND5"/>
<proteinExistence type="predicted"/>
<keyword evidence="2" id="KW-1185">Reference proteome</keyword>
<dbReference type="Proteomes" id="UP001240678">
    <property type="component" value="Unassembled WGS sequence"/>
</dbReference>
<dbReference type="GeneID" id="85344217"/>
<gene>
    <name evidence="1" type="ORF">CCOS01_12522</name>
</gene>
<accession>A0AAI9YND5</accession>